<dbReference type="Proteomes" id="UP000054018">
    <property type="component" value="Unassembled WGS sequence"/>
</dbReference>
<reference evidence="2 3" key="1">
    <citation type="submission" date="2014-04" db="EMBL/GenBank/DDBJ databases">
        <authorList>
            <consortium name="DOE Joint Genome Institute"/>
            <person name="Kuo A."/>
            <person name="Kohler A."/>
            <person name="Costa M.D."/>
            <person name="Nagy L.G."/>
            <person name="Floudas D."/>
            <person name="Copeland A."/>
            <person name="Barry K.W."/>
            <person name="Cichocki N."/>
            <person name="Veneault-Fourrey C."/>
            <person name="LaButti K."/>
            <person name="Lindquist E.A."/>
            <person name="Lipzen A."/>
            <person name="Lundell T."/>
            <person name="Morin E."/>
            <person name="Murat C."/>
            <person name="Sun H."/>
            <person name="Tunlid A."/>
            <person name="Henrissat B."/>
            <person name="Grigoriev I.V."/>
            <person name="Hibbett D.S."/>
            <person name="Martin F."/>
            <person name="Nordberg H.P."/>
            <person name="Cantor M.N."/>
            <person name="Hua S.X."/>
        </authorList>
    </citation>
    <scope>NUCLEOTIDE SEQUENCE [LARGE SCALE GENOMIC DNA]</scope>
    <source>
        <strain evidence="2 3">441</strain>
    </source>
</reference>
<keyword evidence="3" id="KW-1185">Reference proteome</keyword>
<gene>
    <name evidence="2" type="ORF">PISMIDRAFT_114089</name>
</gene>
<reference evidence="3" key="2">
    <citation type="submission" date="2015-01" db="EMBL/GenBank/DDBJ databases">
        <title>Evolutionary Origins and Diversification of the Mycorrhizal Mutualists.</title>
        <authorList>
            <consortium name="DOE Joint Genome Institute"/>
            <consortium name="Mycorrhizal Genomics Consortium"/>
            <person name="Kohler A."/>
            <person name="Kuo A."/>
            <person name="Nagy L.G."/>
            <person name="Floudas D."/>
            <person name="Copeland A."/>
            <person name="Barry K.W."/>
            <person name="Cichocki N."/>
            <person name="Veneault-Fourrey C."/>
            <person name="LaButti K."/>
            <person name="Lindquist E.A."/>
            <person name="Lipzen A."/>
            <person name="Lundell T."/>
            <person name="Morin E."/>
            <person name="Murat C."/>
            <person name="Riley R."/>
            <person name="Ohm R."/>
            <person name="Sun H."/>
            <person name="Tunlid A."/>
            <person name="Henrissat B."/>
            <person name="Grigoriev I.V."/>
            <person name="Hibbett D.S."/>
            <person name="Martin F."/>
        </authorList>
    </citation>
    <scope>NUCLEOTIDE SEQUENCE [LARGE SCALE GENOMIC DNA]</scope>
    <source>
        <strain evidence="3">441</strain>
    </source>
</reference>
<dbReference type="HOGENOM" id="CLU_153385_0_0_1"/>
<protein>
    <submittedName>
        <fullName evidence="2">Unplaced genomic scaffold scaffold_184, whole genome shotgun sequence</fullName>
    </submittedName>
</protein>
<feature type="compositionally biased region" description="Polar residues" evidence="1">
    <location>
        <begin position="64"/>
        <end position="76"/>
    </location>
</feature>
<proteinExistence type="predicted"/>
<organism evidence="2 3">
    <name type="scientific">Pisolithus microcarpus 441</name>
    <dbReference type="NCBI Taxonomy" id="765257"/>
    <lineage>
        <taxon>Eukaryota</taxon>
        <taxon>Fungi</taxon>
        <taxon>Dikarya</taxon>
        <taxon>Basidiomycota</taxon>
        <taxon>Agaricomycotina</taxon>
        <taxon>Agaricomycetes</taxon>
        <taxon>Agaricomycetidae</taxon>
        <taxon>Boletales</taxon>
        <taxon>Sclerodermatineae</taxon>
        <taxon>Pisolithaceae</taxon>
        <taxon>Pisolithus</taxon>
    </lineage>
</organism>
<evidence type="ECO:0000313" key="2">
    <source>
        <dbReference type="EMBL" id="KIK16070.1"/>
    </source>
</evidence>
<evidence type="ECO:0000256" key="1">
    <source>
        <dbReference type="SAM" id="MobiDB-lite"/>
    </source>
</evidence>
<sequence length="106" mass="11224">MIPLGGAEPGRDVFAQRVAKEVTSSQSRPEVVSSEEKEIVVSVVRGTTEVSSAVSNTPNPPQHEGSTSEQATLQSGHNKKEGPLDQAEALANEVAHELYPEDDDSA</sequence>
<name>A0A0C9XUM0_9AGAM</name>
<accession>A0A0C9XUM0</accession>
<dbReference type="OrthoDB" id="2674441at2759"/>
<evidence type="ECO:0000313" key="3">
    <source>
        <dbReference type="Proteomes" id="UP000054018"/>
    </source>
</evidence>
<dbReference type="AlphaFoldDB" id="A0A0C9XUM0"/>
<dbReference type="EMBL" id="KN833868">
    <property type="protein sequence ID" value="KIK16070.1"/>
    <property type="molecule type" value="Genomic_DNA"/>
</dbReference>
<feature type="compositionally biased region" description="Polar residues" evidence="1">
    <location>
        <begin position="48"/>
        <end position="57"/>
    </location>
</feature>
<feature type="region of interest" description="Disordered" evidence="1">
    <location>
        <begin position="48"/>
        <end position="106"/>
    </location>
</feature>